<organism evidence="1 2">
    <name type="scientific">Paramecium primaurelia</name>
    <dbReference type="NCBI Taxonomy" id="5886"/>
    <lineage>
        <taxon>Eukaryota</taxon>
        <taxon>Sar</taxon>
        <taxon>Alveolata</taxon>
        <taxon>Ciliophora</taxon>
        <taxon>Intramacronucleata</taxon>
        <taxon>Oligohymenophorea</taxon>
        <taxon>Peniculida</taxon>
        <taxon>Parameciidae</taxon>
        <taxon>Paramecium</taxon>
    </lineage>
</organism>
<sequence>MKKILNDLKLIKVFLGYLMKRRNSQIAVIWIIFRTCLTEGITKNPYKQSFQLLSYFHFKKDQIVQIQKITLKLVIVLQLHFQPQKDILKYQLCRFCFVVATNFLFLMIPLQQIKIKLSIVELISHARSNKQKQFIMKNLKQENRNIQQIFHHKIVQTEYGMNFKIKSPELSIIICYSPLLLQVPIAQFQCTQQILY</sequence>
<reference evidence="1" key="1">
    <citation type="submission" date="2021-01" db="EMBL/GenBank/DDBJ databases">
        <authorList>
            <consortium name="Genoscope - CEA"/>
            <person name="William W."/>
        </authorList>
    </citation>
    <scope>NUCLEOTIDE SEQUENCE</scope>
</reference>
<gene>
    <name evidence="1" type="ORF">PPRIM_AZ9-3.1.T1200151</name>
</gene>
<dbReference type="AlphaFoldDB" id="A0A8S1PK41"/>
<keyword evidence="2" id="KW-1185">Reference proteome</keyword>
<name>A0A8S1PK41_PARPR</name>
<proteinExistence type="predicted"/>
<accession>A0A8S1PK41</accession>
<dbReference type="Proteomes" id="UP000688137">
    <property type="component" value="Unassembled WGS sequence"/>
</dbReference>
<evidence type="ECO:0000313" key="1">
    <source>
        <dbReference type="EMBL" id="CAD8103309.1"/>
    </source>
</evidence>
<dbReference type="EMBL" id="CAJJDM010000123">
    <property type="protein sequence ID" value="CAD8103309.1"/>
    <property type="molecule type" value="Genomic_DNA"/>
</dbReference>
<protein>
    <submittedName>
        <fullName evidence="1">Uncharacterized protein</fullName>
    </submittedName>
</protein>
<evidence type="ECO:0000313" key="2">
    <source>
        <dbReference type="Proteomes" id="UP000688137"/>
    </source>
</evidence>
<comment type="caution">
    <text evidence="1">The sequence shown here is derived from an EMBL/GenBank/DDBJ whole genome shotgun (WGS) entry which is preliminary data.</text>
</comment>